<feature type="region of interest" description="Disordered" evidence="2">
    <location>
        <begin position="1330"/>
        <end position="1377"/>
    </location>
</feature>
<feature type="compositionally biased region" description="Low complexity" evidence="2">
    <location>
        <begin position="1249"/>
        <end position="1264"/>
    </location>
</feature>
<evidence type="ECO:0000313" key="3">
    <source>
        <dbReference type="EMBL" id="RKO89595.1"/>
    </source>
</evidence>
<feature type="repeat" description="WD" evidence="1">
    <location>
        <begin position="337"/>
        <end position="373"/>
    </location>
</feature>
<evidence type="ECO:0000256" key="1">
    <source>
        <dbReference type="PROSITE-ProRule" id="PRU00221"/>
    </source>
</evidence>
<dbReference type="PANTHER" id="PTHR45532">
    <property type="entry name" value="WD REPEAT-CONTAINING PROTEIN 97"/>
    <property type="match status" value="1"/>
</dbReference>
<dbReference type="InterPro" id="IPR001680">
    <property type="entry name" value="WD40_rpt"/>
</dbReference>
<organism evidence="3 4">
    <name type="scientific">Blyttiomyces helicus</name>
    <dbReference type="NCBI Taxonomy" id="388810"/>
    <lineage>
        <taxon>Eukaryota</taxon>
        <taxon>Fungi</taxon>
        <taxon>Fungi incertae sedis</taxon>
        <taxon>Chytridiomycota</taxon>
        <taxon>Chytridiomycota incertae sedis</taxon>
        <taxon>Chytridiomycetes</taxon>
        <taxon>Chytridiomycetes incertae sedis</taxon>
        <taxon>Blyttiomyces</taxon>
    </lineage>
</organism>
<reference evidence="4" key="1">
    <citation type="journal article" date="2018" name="Nat. Microbiol.">
        <title>Leveraging single-cell genomics to expand the fungal tree of life.</title>
        <authorList>
            <person name="Ahrendt S.R."/>
            <person name="Quandt C.A."/>
            <person name="Ciobanu D."/>
            <person name="Clum A."/>
            <person name="Salamov A."/>
            <person name="Andreopoulos B."/>
            <person name="Cheng J.F."/>
            <person name="Woyke T."/>
            <person name="Pelin A."/>
            <person name="Henrissat B."/>
            <person name="Reynolds N.K."/>
            <person name="Benny G.L."/>
            <person name="Smith M.E."/>
            <person name="James T.Y."/>
            <person name="Grigoriev I.V."/>
        </authorList>
    </citation>
    <scope>NUCLEOTIDE SEQUENCE [LARGE SCALE GENOMIC DNA]</scope>
</reference>
<feature type="region of interest" description="Disordered" evidence="2">
    <location>
        <begin position="1223"/>
        <end position="1269"/>
    </location>
</feature>
<sequence length="1426" mass="158069">MDTYHECLNMGFIKRDIFYHLSKESVHFWNINRYHFQFAFLRTRTFLLRRISHPRNPARILAANLDGSIKLLSPVSGAVLVTAFPVIKDAATVDVAYDIEAERVYSFTTTGDIVMYDSRVNPMKILDVFVHGPNRERLSCIASIDMWNYVPGLNVEADERAPIGTFRRRFYLLAGSDSGQIIHVDSSGGGKQEALVQGGFDVATGARKGICLIYRITQAHSAELTIIKADISNLLLLSGGKALCLPADPRRPQPSDHLIKVWAIQTVDRMVRPKGRAIPPFAVECRAVLSISDVGGGVAGPAMAIGPCIRKIAFPVNGGIMVYSYDMDAQLKPLPIEEEHIGVVTSVAFLSTFQIWASATLDGTVKIWSADNGLLREIQFNEHVSSVSFANNSGDLLIALTEQISVVRIQDYMPLTLLKQAESLKFIDDVNEMPLKFDSNLDFWEYYYEWEVAAKGLGAVSSWHVPKESKRHEPTTSVAKFVDMRTDIERLAASQKRPISSPPPSSATKKYDLQKRANRRTHLESEHRIFLKNKAGKNIQIAALDAKPGLDSQEKMDKEDGYQLRKAASDLVILRASADDLDLELMRADSPTAAVIAQDEPFVESTIILVPKGEGPHSPEIVQTSSAEMERKALLEYLRPPQRPNRRLPKEEASVRRAQVRQQLQRQGMPMPNSAIAGEIDAERIARGKASMRSTRISVVVPPPPRPTGRPAPAFAVFFPRNQSTTSNGTIPPAALFRAARPAQPPKPPAAPEPIMVFDFGDDDDVVDQEYQATEAAEVEVPQKIISAEFPPARDCETPAGSPPSDEERPKKKSRSKKISPKPERQASLKPEIVHRSGFPVKLKKPPVPSLHSSLREPALVAPAISPQPPKRTRKATNTEMRPLLPHVITFPAAVTVPDEAGVEGAPPSAWTTAVPTLSFSARLATLENPIRADVEEPWIMEDDLEGGDVYGIVSDVVYQNAESCAWKLLSAKKFDMRDIPPELGRIMNKFWVPEVHGRDPTLIKIAKFLVSLLRNDVWAERCEASNGLLFLYHTFRLDFADPLELLIRPQLDVLHSDQTWQVCTEIDPQRRLSNLIRQVRAQLCTNILAYGVIHPDILFTLICLLPDDREPVAYTVKQGLAQYGITCRDNLRMAMVQVGLIPRTRNFSVGDVSKLEVGPVLLPQYFRCNIIADLDQRSREDQADRFDAIRRWLRGMDARLFEKLHRVDSYFEHLAGSFFPPDGPAPYPAKPSLRSPEAKSRSASHEGSFPASRPRTRTPSVRSYMSTSKQPLIKSAKMLVEGCRLQPVDEIPSIREDEWAHIRSVGSSFFGGSGVRGWDTWSEGHIPTHDSKASVIDGGGKAGEADGRRLRRPQSAPNIRRGRQNANGGKDEYPSRGLVTMATAVASLRPMSAGLRPATASSRCSSAKKRPASAKQKASTPLLPS</sequence>
<feature type="compositionally biased region" description="Basic residues" evidence="2">
    <location>
        <begin position="811"/>
        <end position="820"/>
    </location>
</feature>
<dbReference type="SMART" id="SM00320">
    <property type="entry name" value="WD40"/>
    <property type="match status" value="1"/>
</dbReference>
<accession>A0A4P9WD29</accession>
<feature type="region of interest" description="Disordered" evidence="2">
    <location>
        <begin position="782"/>
        <end position="874"/>
    </location>
</feature>
<name>A0A4P9WD29_9FUNG</name>
<dbReference type="EMBL" id="KZ995999">
    <property type="protein sequence ID" value="RKO89595.1"/>
    <property type="molecule type" value="Genomic_DNA"/>
</dbReference>
<dbReference type="Gene3D" id="2.130.10.10">
    <property type="entry name" value="YVTN repeat-like/Quinoprotein amine dehydrogenase"/>
    <property type="match status" value="1"/>
</dbReference>
<dbReference type="Proteomes" id="UP000269721">
    <property type="component" value="Unassembled WGS sequence"/>
</dbReference>
<dbReference type="PROSITE" id="PS50082">
    <property type="entry name" value="WD_REPEATS_2"/>
    <property type="match status" value="1"/>
</dbReference>
<evidence type="ECO:0000256" key="2">
    <source>
        <dbReference type="SAM" id="MobiDB-lite"/>
    </source>
</evidence>
<dbReference type="PANTHER" id="PTHR45532:SF1">
    <property type="entry name" value="WD REPEAT-CONTAINING PROTEIN 97"/>
    <property type="match status" value="1"/>
</dbReference>
<dbReference type="SUPFAM" id="SSF50998">
    <property type="entry name" value="Quinoprotein alcohol dehydrogenase-like"/>
    <property type="match status" value="1"/>
</dbReference>
<gene>
    <name evidence="3" type="ORF">BDK51DRAFT_50864</name>
</gene>
<dbReference type="PROSITE" id="PS50294">
    <property type="entry name" value="WD_REPEATS_REGION"/>
    <property type="match status" value="1"/>
</dbReference>
<feature type="compositionally biased region" description="Basic and acidic residues" evidence="2">
    <location>
        <begin position="821"/>
        <end position="835"/>
    </location>
</feature>
<protein>
    <submittedName>
        <fullName evidence="3">Uncharacterized protein</fullName>
    </submittedName>
</protein>
<feature type="region of interest" description="Disordered" evidence="2">
    <location>
        <begin position="1391"/>
        <end position="1426"/>
    </location>
</feature>
<feature type="region of interest" description="Disordered" evidence="2">
    <location>
        <begin position="492"/>
        <end position="517"/>
    </location>
</feature>
<evidence type="ECO:0000313" key="4">
    <source>
        <dbReference type="Proteomes" id="UP000269721"/>
    </source>
</evidence>
<keyword evidence="4" id="KW-1185">Reference proteome</keyword>
<dbReference type="InterPro" id="IPR015943">
    <property type="entry name" value="WD40/YVTN_repeat-like_dom_sf"/>
</dbReference>
<dbReference type="InterPro" id="IPR011047">
    <property type="entry name" value="Quinoprotein_ADH-like_sf"/>
</dbReference>
<proteinExistence type="predicted"/>
<keyword evidence="1" id="KW-0853">WD repeat</keyword>
<dbReference type="OrthoDB" id="2162041at2759"/>